<proteinExistence type="inferred from homology"/>
<gene>
    <name evidence="10" type="ORF">MSYG_1750</name>
</gene>
<feature type="compositionally biased region" description="Acidic residues" evidence="9">
    <location>
        <begin position="427"/>
        <end position="443"/>
    </location>
</feature>
<evidence type="ECO:0000256" key="7">
    <source>
        <dbReference type="ARBA" id="ARBA00022694"/>
    </source>
</evidence>
<dbReference type="OMA" id="SANHARM"/>
<protein>
    <recommendedName>
        <fullName evidence="5">Elongator complex protein 5</fullName>
    </recommendedName>
</protein>
<evidence type="ECO:0000256" key="5">
    <source>
        <dbReference type="ARBA" id="ARBA00020264"/>
    </source>
</evidence>
<dbReference type="STRING" id="1230383.A0A1M8A4K8"/>
<comment type="similarity">
    <text evidence="4">Belongs to the ELP5 family.</text>
</comment>
<accession>A0A1M8A4K8</accession>
<dbReference type="AlphaFoldDB" id="A0A1M8A4K8"/>
<dbReference type="GO" id="GO:0005829">
    <property type="term" value="C:cytosol"/>
    <property type="evidence" value="ECO:0007669"/>
    <property type="project" value="TreeGrafter"/>
</dbReference>
<dbReference type="GO" id="GO:0000049">
    <property type="term" value="F:tRNA binding"/>
    <property type="evidence" value="ECO:0007669"/>
    <property type="project" value="TreeGrafter"/>
</dbReference>
<dbReference type="GO" id="GO:0033588">
    <property type="term" value="C:elongator holoenzyme complex"/>
    <property type="evidence" value="ECO:0007669"/>
    <property type="project" value="InterPro"/>
</dbReference>
<evidence type="ECO:0000256" key="2">
    <source>
        <dbReference type="ARBA" id="ARBA00004496"/>
    </source>
</evidence>
<feature type="compositionally biased region" description="Polar residues" evidence="9">
    <location>
        <begin position="405"/>
        <end position="422"/>
    </location>
</feature>
<keyword evidence="11" id="KW-1185">Reference proteome</keyword>
<dbReference type="OrthoDB" id="3344786at2759"/>
<dbReference type="PANTHER" id="PTHR15641">
    <property type="entry name" value="ELONGATOR COMPLEX PROTEIN 5"/>
    <property type="match status" value="1"/>
</dbReference>
<dbReference type="Gene3D" id="3.40.50.300">
    <property type="entry name" value="P-loop containing nucleotide triphosphate hydrolases"/>
    <property type="match status" value="1"/>
</dbReference>
<dbReference type="Pfam" id="PF10483">
    <property type="entry name" value="Elong_Iki1"/>
    <property type="match status" value="1"/>
</dbReference>
<reference evidence="11" key="1">
    <citation type="journal article" date="2017" name="Nucleic Acids Res.">
        <title>Proteogenomics produces comprehensive and highly accurate protein-coding gene annotation in a complete genome assembly of Malassezia sympodialis.</title>
        <authorList>
            <person name="Zhu Y."/>
            <person name="Engstroem P.G."/>
            <person name="Tellgren-Roth C."/>
            <person name="Baudo C.D."/>
            <person name="Kennell J.C."/>
            <person name="Sun S."/>
            <person name="Billmyre R.B."/>
            <person name="Schroeder M.S."/>
            <person name="Andersson A."/>
            <person name="Holm T."/>
            <person name="Sigurgeirsson B."/>
            <person name="Wu G."/>
            <person name="Sankaranarayanan S.R."/>
            <person name="Siddharthan R."/>
            <person name="Sanyal K."/>
            <person name="Lundeberg J."/>
            <person name="Nystedt B."/>
            <person name="Boekhout T."/>
            <person name="Dawson T.L. Jr."/>
            <person name="Heitman J."/>
            <person name="Scheynius A."/>
            <person name="Lehtioe J."/>
        </authorList>
    </citation>
    <scope>NUCLEOTIDE SEQUENCE [LARGE SCALE GENOMIC DNA]</scope>
    <source>
        <strain evidence="11">ATCC 42132</strain>
    </source>
</reference>
<name>A0A1M8A4K8_MALS4</name>
<sequence length="443" mass="48527">MAASCVAAALLGHGPLAPVSSASANHARMPPSMQLVLLEDTVAQSRASVLREMLLRATERSLSVLLVCFQHDPTVYYSRSSNSVHMLDYHLASAQYDGSSLVSIERDIRTTLDKLVQKGPVTLVVDSLDAMFDATQCSVREAYMFLPRILNLLPRYSRLVVGLDSDPSTSASKLAAALHSPQTWASHDPVHDALPGPPWSHATVWVRVQPPALLQHIHKTYGLLPPSSGHATRRAAFEEAGLPDTHAAAPATDTAPDMRFWTVLHNCTRRGPLGLVDSPSSTGWWGTMAQPLCLHSADLLDGDARPSQPVVSWSTLQGEARGYIFLEIHASLSSGKKLSELTLCAFDAAKRLRIRSLDTSGAMEPVPEAQHSSMVQQLPFNLQETAQQRERRDQVPLPYAYQLQEEPQSGSAWRGSTGQTSIFFEPEREDDEDDEDPDDDLDL</sequence>
<evidence type="ECO:0000256" key="1">
    <source>
        <dbReference type="ARBA" id="ARBA00004123"/>
    </source>
</evidence>
<evidence type="ECO:0000256" key="8">
    <source>
        <dbReference type="ARBA" id="ARBA00023242"/>
    </source>
</evidence>
<keyword evidence="6" id="KW-0963">Cytoplasm</keyword>
<evidence type="ECO:0000256" key="4">
    <source>
        <dbReference type="ARBA" id="ARBA00009567"/>
    </source>
</evidence>
<dbReference type="VEuPathDB" id="FungiDB:MSYG_1750"/>
<comment type="subcellular location">
    <subcellularLocation>
        <location evidence="2">Cytoplasm</location>
    </subcellularLocation>
    <subcellularLocation>
        <location evidence="1">Nucleus</location>
    </subcellularLocation>
</comment>
<keyword evidence="8" id="KW-0539">Nucleus</keyword>
<evidence type="ECO:0000313" key="11">
    <source>
        <dbReference type="Proteomes" id="UP000186303"/>
    </source>
</evidence>
<dbReference type="UniPathway" id="UPA00988"/>
<evidence type="ECO:0000256" key="3">
    <source>
        <dbReference type="ARBA" id="ARBA00005043"/>
    </source>
</evidence>
<dbReference type="PANTHER" id="PTHR15641:SF1">
    <property type="entry name" value="ELONGATOR COMPLEX PROTEIN 5"/>
    <property type="match status" value="1"/>
</dbReference>
<dbReference type="InterPro" id="IPR027417">
    <property type="entry name" value="P-loop_NTPase"/>
</dbReference>
<feature type="region of interest" description="Disordered" evidence="9">
    <location>
        <begin position="385"/>
        <end position="443"/>
    </location>
</feature>
<comment type="pathway">
    <text evidence="3">tRNA modification; 5-methoxycarbonylmethyl-2-thiouridine-tRNA biosynthesis.</text>
</comment>
<evidence type="ECO:0000256" key="9">
    <source>
        <dbReference type="SAM" id="MobiDB-lite"/>
    </source>
</evidence>
<organism evidence="10 11">
    <name type="scientific">Malassezia sympodialis (strain ATCC 42132)</name>
    <name type="common">Atopic eczema-associated yeast</name>
    <dbReference type="NCBI Taxonomy" id="1230383"/>
    <lineage>
        <taxon>Eukaryota</taxon>
        <taxon>Fungi</taxon>
        <taxon>Dikarya</taxon>
        <taxon>Basidiomycota</taxon>
        <taxon>Ustilaginomycotina</taxon>
        <taxon>Malasseziomycetes</taxon>
        <taxon>Malasseziales</taxon>
        <taxon>Malasseziaceae</taxon>
        <taxon>Malassezia</taxon>
    </lineage>
</organism>
<evidence type="ECO:0000256" key="6">
    <source>
        <dbReference type="ARBA" id="ARBA00022490"/>
    </source>
</evidence>
<dbReference type="EMBL" id="LT671823">
    <property type="protein sequence ID" value="SHO77410.1"/>
    <property type="molecule type" value="Genomic_DNA"/>
</dbReference>
<dbReference type="GO" id="GO:0005634">
    <property type="term" value="C:nucleus"/>
    <property type="evidence" value="ECO:0007669"/>
    <property type="project" value="UniProtKB-SubCell"/>
</dbReference>
<evidence type="ECO:0000313" key="10">
    <source>
        <dbReference type="EMBL" id="SHO77410.1"/>
    </source>
</evidence>
<dbReference type="GO" id="GO:0002098">
    <property type="term" value="P:tRNA wobble uridine modification"/>
    <property type="evidence" value="ECO:0007669"/>
    <property type="project" value="InterPro"/>
</dbReference>
<dbReference type="InterPro" id="IPR019519">
    <property type="entry name" value="Elp5"/>
</dbReference>
<dbReference type="Proteomes" id="UP000186303">
    <property type="component" value="Chromosome 3"/>
</dbReference>
<keyword evidence="7" id="KW-0819">tRNA processing</keyword>